<accession>A0A5B7IXE2</accession>
<gene>
    <name evidence="2" type="ORF">E2C01_081782</name>
</gene>
<evidence type="ECO:0000313" key="3">
    <source>
        <dbReference type="Proteomes" id="UP000324222"/>
    </source>
</evidence>
<comment type="caution">
    <text evidence="2">The sequence shown here is derived from an EMBL/GenBank/DDBJ whole genome shotgun (WGS) entry which is preliminary data.</text>
</comment>
<sequence length="129" mass="13384">MARATVLRRSQIGKVSACVTWGLETRLSCGAASPAHLSGPGAGRGSTSPTAAARDVPSAAGEVCLIASSEQYALGDLFALLNTARLSSAALPMERALCQVMCGTTEIKEPHAGTYHNRGNICARARNDR</sequence>
<name>A0A5B7IXE2_PORTR</name>
<dbReference type="EMBL" id="VSRR010073013">
    <property type="protein sequence ID" value="MPC86939.1"/>
    <property type="molecule type" value="Genomic_DNA"/>
</dbReference>
<proteinExistence type="predicted"/>
<keyword evidence="3" id="KW-1185">Reference proteome</keyword>
<organism evidence="2 3">
    <name type="scientific">Portunus trituberculatus</name>
    <name type="common">Swimming crab</name>
    <name type="synonym">Neptunus trituberculatus</name>
    <dbReference type="NCBI Taxonomy" id="210409"/>
    <lineage>
        <taxon>Eukaryota</taxon>
        <taxon>Metazoa</taxon>
        <taxon>Ecdysozoa</taxon>
        <taxon>Arthropoda</taxon>
        <taxon>Crustacea</taxon>
        <taxon>Multicrustacea</taxon>
        <taxon>Malacostraca</taxon>
        <taxon>Eumalacostraca</taxon>
        <taxon>Eucarida</taxon>
        <taxon>Decapoda</taxon>
        <taxon>Pleocyemata</taxon>
        <taxon>Brachyura</taxon>
        <taxon>Eubrachyura</taxon>
        <taxon>Portunoidea</taxon>
        <taxon>Portunidae</taxon>
        <taxon>Portuninae</taxon>
        <taxon>Portunus</taxon>
    </lineage>
</organism>
<reference evidence="2 3" key="1">
    <citation type="submission" date="2019-05" db="EMBL/GenBank/DDBJ databases">
        <title>Another draft genome of Portunus trituberculatus and its Hox gene families provides insights of decapod evolution.</title>
        <authorList>
            <person name="Jeong J.-H."/>
            <person name="Song I."/>
            <person name="Kim S."/>
            <person name="Choi T."/>
            <person name="Kim D."/>
            <person name="Ryu S."/>
            <person name="Kim W."/>
        </authorList>
    </citation>
    <scope>NUCLEOTIDE SEQUENCE [LARGE SCALE GENOMIC DNA]</scope>
    <source>
        <tissue evidence="2">Muscle</tissue>
    </source>
</reference>
<dbReference type="AlphaFoldDB" id="A0A5B7IXE2"/>
<dbReference type="Proteomes" id="UP000324222">
    <property type="component" value="Unassembled WGS sequence"/>
</dbReference>
<protein>
    <submittedName>
        <fullName evidence="2">Uncharacterized protein</fullName>
    </submittedName>
</protein>
<evidence type="ECO:0000313" key="2">
    <source>
        <dbReference type="EMBL" id="MPC86939.1"/>
    </source>
</evidence>
<feature type="region of interest" description="Disordered" evidence="1">
    <location>
        <begin position="35"/>
        <end position="54"/>
    </location>
</feature>
<evidence type="ECO:0000256" key="1">
    <source>
        <dbReference type="SAM" id="MobiDB-lite"/>
    </source>
</evidence>